<dbReference type="RefSeq" id="WP_078767162.1">
    <property type="nucleotide sequence ID" value="NZ_FUXZ01000019.1"/>
</dbReference>
<name>A0A1T4W596_9FIRM</name>
<dbReference type="PROSITE" id="PS51257">
    <property type="entry name" value="PROKAR_LIPOPROTEIN"/>
    <property type="match status" value="1"/>
</dbReference>
<accession>A0A1T4W596</accession>
<evidence type="ECO:0008006" key="3">
    <source>
        <dbReference type="Google" id="ProtNLM"/>
    </source>
</evidence>
<dbReference type="OrthoDB" id="9825999at2"/>
<evidence type="ECO:0000313" key="1">
    <source>
        <dbReference type="EMBL" id="SKA72403.1"/>
    </source>
</evidence>
<reference evidence="1 2" key="1">
    <citation type="submission" date="2017-02" db="EMBL/GenBank/DDBJ databases">
        <authorList>
            <person name="Peterson S.W."/>
        </authorList>
    </citation>
    <scope>NUCLEOTIDE SEQUENCE [LARGE SCALE GENOMIC DNA]</scope>
    <source>
        <strain evidence="1 2">ATCC 35992</strain>
    </source>
</reference>
<dbReference type="AlphaFoldDB" id="A0A1T4W596"/>
<organism evidence="1 2">
    <name type="scientific">Eubacterium uniforme</name>
    <dbReference type="NCBI Taxonomy" id="39495"/>
    <lineage>
        <taxon>Bacteria</taxon>
        <taxon>Bacillati</taxon>
        <taxon>Bacillota</taxon>
        <taxon>Clostridia</taxon>
        <taxon>Eubacteriales</taxon>
        <taxon>Eubacteriaceae</taxon>
        <taxon>Eubacterium</taxon>
    </lineage>
</organism>
<protein>
    <recommendedName>
        <fullName evidence="3">DUF5050 domain-containing protein</fullName>
    </recommendedName>
</protein>
<dbReference type="Proteomes" id="UP000190814">
    <property type="component" value="Unassembled WGS sequence"/>
</dbReference>
<evidence type="ECO:0000313" key="2">
    <source>
        <dbReference type="Proteomes" id="UP000190814"/>
    </source>
</evidence>
<proteinExistence type="predicted"/>
<keyword evidence="2" id="KW-1185">Reference proteome</keyword>
<dbReference type="EMBL" id="FUXZ01000019">
    <property type="protein sequence ID" value="SKA72403.1"/>
    <property type="molecule type" value="Genomic_DNA"/>
</dbReference>
<gene>
    <name evidence="1" type="ORF">SAMN02745111_02348</name>
</gene>
<sequence>MRSLKRIKYVVILAIATLSLTSCDNKKSVDKIAKKTGVDSFNYDNYMESIEEYKYFKERVLKANEVLVFNISKNNLGLYNTGTKTWKEIYDSAKNNLFAYNVKGQEQSNVFYTIGSTSYNDFSVVKYNKENSMIESVMDVNESDSVIPIGMYDEKMYFIHNKNDLEDNETRSIAYLDDDKLVNIIDFKNELVTNAVIIKDDIYCAAYSEENEINNIYCCSIKNHDIKNVLQSPYDNIFRYKDELVYVNKNMELVNIENKKYYKLEDNDTIDVLSDYGLLIRSYIGDDKNIACDVVDINDGSVIETASKFDGYNLNDGILELYCEGNIKNIDVERGK</sequence>